<organism evidence="3 4">
    <name type="scientific">Halocaridina rubra</name>
    <name type="common">Hawaiian red shrimp</name>
    <dbReference type="NCBI Taxonomy" id="373956"/>
    <lineage>
        <taxon>Eukaryota</taxon>
        <taxon>Metazoa</taxon>
        <taxon>Ecdysozoa</taxon>
        <taxon>Arthropoda</taxon>
        <taxon>Crustacea</taxon>
        <taxon>Multicrustacea</taxon>
        <taxon>Malacostraca</taxon>
        <taxon>Eumalacostraca</taxon>
        <taxon>Eucarida</taxon>
        <taxon>Decapoda</taxon>
        <taxon>Pleocyemata</taxon>
        <taxon>Caridea</taxon>
        <taxon>Atyoidea</taxon>
        <taxon>Atyidae</taxon>
        <taxon>Halocaridina</taxon>
    </lineage>
</organism>
<dbReference type="Gene3D" id="2.40.50.90">
    <property type="match status" value="1"/>
</dbReference>
<feature type="region of interest" description="Disordered" evidence="1">
    <location>
        <begin position="105"/>
        <end position="127"/>
    </location>
</feature>
<evidence type="ECO:0000256" key="2">
    <source>
        <dbReference type="SAM" id="Phobius"/>
    </source>
</evidence>
<keyword evidence="2" id="KW-1133">Transmembrane helix</keyword>
<gene>
    <name evidence="3" type="ORF">SK128_020879</name>
</gene>
<reference evidence="3 4" key="1">
    <citation type="submission" date="2023-11" db="EMBL/GenBank/DDBJ databases">
        <title>Halocaridina rubra genome assembly.</title>
        <authorList>
            <person name="Smith C."/>
        </authorList>
    </citation>
    <scope>NUCLEOTIDE SEQUENCE [LARGE SCALE GENOMIC DNA]</scope>
    <source>
        <strain evidence="3">EP-1</strain>
        <tissue evidence="3">Whole</tissue>
    </source>
</reference>
<sequence length="336" mass="38434">MSDDTRKSQPGLYDQCSRSFARFTHFVDEHIRIIQYGVYCIGTAGLVIVLHSVRAFTKFNGIKDIPKDFITKHVRLHGHVRWVGTTHPSLSTSKSSVPLLSLPKSQEVSEIPKEDGVHPTSGSEVTTDGENMEIETTSDDKAKHKSLSADNRGIYEYGAGELHPWESGIDPDVNRIEYDEELLPLYMQVEHTPVISLSKKWSRSLLPLQLADVEVSRVGFQLLQKELLDKRAWFTLVSHNSEDDTLITWVRPAKFFHRKSINYRLVFEGLALTGPMNLDLHNDKQYVKKYMKLLKAQEHAEKKKLGLWKPPPQHSINPGIFRRIFAKLRAIVSKKR</sequence>
<dbReference type="PANTHER" id="PTHR28434">
    <property type="entry name" value="PROTEIN C3ORF33"/>
    <property type="match status" value="1"/>
</dbReference>
<dbReference type="InterPro" id="IPR035437">
    <property type="entry name" value="SNase_OB-fold_sf"/>
</dbReference>
<dbReference type="AlphaFoldDB" id="A0AAN8ZXF0"/>
<dbReference type="InterPro" id="IPR042421">
    <property type="entry name" value="C3orf33-like"/>
</dbReference>
<evidence type="ECO:0000256" key="1">
    <source>
        <dbReference type="SAM" id="MobiDB-lite"/>
    </source>
</evidence>
<dbReference type="GO" id="GO:0005615">
    <property type="term" value="C:extracellular space"/>
    <property type="evidence" value="ECO:0007669"/>
    <property type="project" value="TreeGrafter"/>
</dbReference>
<proteinExistence type="predicted"/>
<dbReference type="Proteomes" id="UP001381693">
    <property type="component" value="Unassembled WGS sequence"/>
</dbReference>
<keyword evidence="2" id="KW-0812">Transmembrane</keyword>
<protein>
    <recommendedName>
        <fullName evidence="5">TNase-like domain-containing protein</fullName>
    </recommendedName>
</protein>
<dbReference type="SUPFAM" id="SSF50199">
    <property type="entry name" value="Staphylococcal nuclease"/>
    <property type="match status" value="1"/>
</dbReference>
<comment type="caution">
    <text evidence="3">The sequence shown here is derived from an EMBL/GenBank/DDBJ whole genome shotgun (WGS) entry which is preliminary data.</text>
</comment>
<dbReference type="EMBL" id="JAXCGZ010018973">
    <property type="protein sequence ID" value="KAK7066954.1"/>
    <property type="molecule type" value="Genomic_DNA"/>
</dbReference>
<accession>A0AAN8ZXF0</accession>
<feature type="transmembrane region" description="Helical" evidence="2">
    <location>
        <begin position="33"/>
        <end position="53"/>
    </location>
</feature>
<evidence type="ECO:0000313" key="4">
    <source>
        <dbReference type="Proteomes" id="UP001381693"/>
    </source>
</evidence>
<keyword evidence="2" id="KW-0472">Membrane</keyword>
<dbReference type="PANTHER" id="PTHR28434:SF1">
    <property type="entry name" value="PROTEIN C3ORF33"/>
    <property type="match status" value="1"/>
</dbReference>
<evidence type="ECO:0008006" key="5">
    <source>
        <dbReference type="Google" id="ProtNLM"/>
    </source>
</evidence>
<name>A0AAN8ZXF0_HALRR</name>
<evidence type="ECO:0000313" key="3">
    <source>
        <dbReference type="EMBL" id="KAK7066954.1"/>
    </source>
</evidence>
<keyword evidence="4" id="KW-1185">Reference proteome</keyword>